<sequence>MQPTKKPFAITAPPDSDIWRKPPSRDVFNAKTSLLPPIPLTSFSRSRISLASSWKYRYDQGGLLLHLTKPGETDRWLKAGVEFYNQKPYISAAGCDKFADWSIYPVDAGEEEFTLELRREGDENGKGLWVYWLKGGGDGERVPVREVAWFFASEEGWDVSVGAYACRPAGEDVVKDKEKLEVRFWGFEMEELQ</sequence>
<protein>
    <submittedName>
        <fullName evidence="1">Uncharacterized protein</fullName>
    </submittedName>
</protein>
<evidence type="ECO:0000313" key="1">
    <source>
        <dbReference type="EMBL" id="KAH0536042.1"/>
    </source>
</evidence>
<proteinExistence type="predicted"/>
<dbReference type="Gene3D" id="2.60.120.200">
    <property type="match status" value="1"/>
</dbReference>
<gene>
    <name evidence="1" type="ORF">FGG08_007049</name>
</gene>
<organism evidence="1 2">
    <name type="scientific">Glutinoglossum americanum</name>
    <dbReference type="NCBI Taxonomy" id="1670608"/>
    <lineage>
        <taxon>Eukaryota</taxon>
        <taxon>Fungi</taxon>
        <taxon>Dikarya</taxon>
        <taxon>Ascomycota</taxon>
        <taxon>Pezizomycotina</taxon>
        <taxon>Geoglossomycetes</taxon>
        <taxon>Geoglossales</taxon>
        <taxon>Geoglossaceae</taxon>
        <taxon>Glutinoglossum</taxon>
    </lineage>
</organism>
<keyword evidence="2" id="KW-1185">Reference proteome</keyword>
<dbReference type="PANTHER" id="PTHR35332">
    <property type="entry name" value="REGULATION OF ENOLASE PROTEIN 1"/>
    <property type="match status" value="1"/>
</dbReference>
<accession>A0A9P8L1B5</accession>
<dbReference type="Pfam" id="PF07081">
    <property type="entry name" value="DUF1349"/>
    <property type="match status" value="1"/>
</dbReference>
<dbReference type="EMBL" id="JAGHQL010000241">
    <property type="protein sequence ID" value="KAH0536042.1"/>
    <property type="molecule type" value="Genomic_DNA"/>
</dbReference>
<evidence type="ECO:0000313" key="2">
    <source>
        <dbReference type="Proteomes" id="UP000698800"/>
    </source>
</evidence>
<dbReference type="PANTHER" id="PTHR35332:SF2">
    <property type="entry name" value="REGULATION OF ENOLASE PROTEIN 1"/>
    <property type="match status" value="1"/>
</dbReference>
<dbReference type="AlphaFoldDB" id="A0A9P8L1B5"/>
<dbReference type="Proteomes" id="UP000698800">
    <property type="component" value="Unassembled WGS sequence"/>
</dbReference>
<dbReference type="OrthoDB" id="42525at2759"/>
<name>A0A9P8L1B5_9PEZI</name>
<reference evidence="1" key="1">
    <citation type="submission" date="2021-03" db="EMBL/GenBank/DDBJ databases">
        <title>Comparative genomics and phylogenomic investigation of the class Geoglossomycetes provide insights into ecological specialization and systematics.</title>
        <authorList>
            <person name="Melie T."/>
            <person name="Pirro S."/>
            <person name="Miller A.N."/>
            <person name="Quandt A."/>
        </authorList>
    </citation>
    <scope>NUCLEOTIDE SEQUENCE</scope>
    <source>
        <strain evidence="1">GBOQ0MN5Z8</strain>
    </source>
</reference>
<dbReference type="InterPro" id="IPR009784">
    <property type="entry name" value="DUF1349"/>
</dbReference>
<comment type="caution">
    <text evidence="1">The sequence shown here is derived from an EMBL/GenBank/DDBJ whole genome shotgun (WGS) entry which is preliminary data.</text>
</comment>